<gene>
    <name evidence="2" type="ORF">CJD36_002005</name>
</gene>
<dbReference type="EMBL" id="PPSL01000001">
    <property type="protein sequence ID" value="PQJ12543.1"/>
    <property type="molecule type" value="Genomic_DNA"/>
</dbReference>
<dbReference type="OrthoDB" id="9783459at2"/>
<reference evidence="2 3" key="1">
    <citation type="submission" date="2018-01" db="EMBL/GenBank/DDBJ databases">
        <title>A novel member of the phylum Bacteroidetes isolated from glacier ice.</title>
        <authorList>
            <person name="Liu Q."/>
            <person name="Xin Y.-H."/>
        </authorList>
    </citation>
    <scope>NUCLEOTIDE SEQUENCE [LARGE SCALE GENOMIC DNA]</scope>
    <source>
        <strain evidence="2 3">RB1R16</strain>
    </source>
</reference>
<accession>A0A2S7T013</accession>
<evidence type="ECO:0000259" key="1">
    <source>
        <dbReference type="SMART" id="SM01126"/>
    </source>
</evidence>
<proteinExistence type="predicted"/>
<name>A0A2S7T013_9BACT</name>
<feature type="domain" description="ISXO2-like transposase" evidence="1">
    <location>
        <begin position="127"/>
        <end position="274"/>
    </location>
</feature>
<organism evidence="2 3">
    <name type="scientific">Flavipsychrobacter stenotrophus</name>
    <dbReference type="NCBI Taxonomy" id="2077091"/>
    <lineage>
        <taxon>Bacteria</taxon>
        <taxon>Pseudomonadati</taxon>
        <taxon>Bacteroidota</taxon>
        <taxon>Chitinophagia</taxon>
        <taxon>Chitinophagales</taxon>
        <taxon>Chitinophagaceae</taxon>
        <taxon>Flavipsychrobacter</taxon>
    </lineage>
</organism>
<evidence type="ECO:0000313" key="3">
    <source>
        <dbReference type="Proteomes" id="UP000239872"/>
    </source>
</evidence>
<dbReference type="InterPro" id="IPR024445">
    <property type="entry name" value="Tnp_ISXO2-like"/>
</dbReference>
<comment type="caution">
    <text evidence="2">The sequence shown here is derived from an EMBL/GenBank/DDBJ whole genome shotgun (WGS) entry which is preliminary data.</text>
</comment>
<dbReference type="InterPro" id="IPR024442">
    <property type="entry name" value="Transposase_Zn_ribbon"/>
</dbReference>
<dbReference type="Proteomes" id="UP000239872">
    <property type="component" value="Unassembled WGS sequence"/>
</dbReference>
<dbReference type="PANTHER" id="PTHR47163:SF2">
    <property type="entry name" value="SI:DKEY-17M8.2"/>
    <property type="match status" value="1"/>
</dbReference>
<protein>
    <recommendedName>
        <fullName evidence="1">ISXO2-like transposase domain-containing protein</fullName>
    </recommendedName>
</protein>
<evidence type="ECO:0000313" key="2">
    <source>
        <dbReference type="EMBL" id="PQJ12543.1"/>
    </source>
</evidence>
<keyword evidence="3" id="KW-1185">Reference proteome</keyword>
<dbReference type="Pfam" id="PF12760">
    <property type="entry name" value="Zn_ribbon_IS1595"/>
    <property type="match status" value="1"/>
</dbReference>
<dbReference type="Pfam" id="PF12762">
    <property type="entry name" value="DDE_Tnp_IS1595"/>
    <property type="match status" value="1"/>
</dbReference>
<dbReference type="RefSeq" id="WP_105037426.1">
    <property type="nucleotide sequence ID" value="NZ_PPSL01000001.1"/>
</dbReference>
<dbReference type="InterPro" id="IPR053164">
    <property type="entry name" value="IS1016-like_transposase"/>
</dbReference>
<sequence length="309" mass="35512">MKLTGFKSLKEVIQYFKTEEIAREFLEAHRWEGIPTCPHCNSQKWYKITAPRYKCGDCKKKYSVTVGTVMENSNIPLSSWFMAMYVLAGHKAGISSIQLGKDIGVTQKSAWFLGHRIRKMFEEKHPLFTGMVEVDEVYHGGQDRHKKDDDKLKSGRGAVNKTPVFGLLERGGNVIYKVVENTEAATLKPIIRELVDAKAVINTDGHKSYSGLDKEFAQHEVVKHSEGEYVRGIYHTNGIEGAFSQLRRGMYGIYIRMSPKHLQRYAHEFSYRYNTRAKKDYDRFEGLLTQLKGRLTYKDLIGKNDTMPR</sequence>
<dbReference type="PANTHER" id="PTHR47163">
    <property type="entry name" value="DDE_TNP_IS1595 DOMAIN-CONTAINING PROTEIN"/>
    <property type="match status" value="1"/>
</dbReference>
<dbReference type="SMART" id="SM01126">
    <property type="entry name" value="DDE_Tnp_IS1595"/>
    <property type="match status" value="1"/>
</dbReference>
<dbReference type="AlphaFoldDB" id="A0A2S7T013"/>
<dbReference type="NCBIfam" id="NF033547">
    <property type="entry name" value="transpos_IS1595"/>
    <property type="match status" value="1"/>
</dbReference>